<dbReference type="RefSeq" id="WP_161434282.1">
    <property type="nucleotide sequence ID" value="NZ_WXYO01000002.1"/>
</dbReference>
<sequence>MKRIALLMFFCATVFIGNAQTKNFIDKPYLETSALYTATVVPDKIFLSILITEADTKGKTSVEELENKMAAKLQSLGIDIKKQLTLEDLASNFQKYFLRKKDVLKNKSYTLLVYDAETAGKVILGLESIDISNVQLAKTEYSKLEELKIELREKAVAKAKTQAEALLKPLDQKAGKALYISDMNTNLRGVFNTRARGINMAYDKAMQESDFQPLDIDFEKITVESSVTVYFEIL</sequence>
<protein>
    <submittedName>
        <fullName evidence="3">DUF541 domain-containing protein</fullName>
    </submittedName>
</protein>
<feature type="coiled-coil region" evidence="1">
    <location>
        <begin position="134"/>
        <end position="164"/>
    </location>
</feature>
<keyword evidence="4" id="KW-1185">Reference proteome</keyword>
<dbReference type="GO" id="GO:0006974">
    <property type="term" value="P:DNA damage response"/>
    <property type="evidence" value="ECO:0007669"/>
    <property type="project" value="TreeGrafter"/>
</dbReference>
<dbReference type="AlphaFoldDB" id="A0A6L9E9C1"/>
<dbReference type="Proteomes" id="UP000475249">
    <property type="component" value="Unassembled WGS sequence"/>
</dbReference>
<dbReference type="InterPro" id="IPR052022">
    <property type="entry name" value="26kDa_periplasmic_antigen"/>
</dbReference>
<keyword evidence="1" id="KW-0175">Coiled coil</keyword>
<gene>
    <name evidence="3" type="ORF">GTQ38_04475</name>
</gene>
<organism evidence="3 4">
    <name type="scientific">Poritiphilus flavus</name>
    <dbReference type="NCBI Taxonomy" id="2697053"/>
    <lineage>
        <taxon>Bacteria</taxon>
        <taxon>Pseudomonadati</taxon>
        <taxon>Bacteroidota</taxon>
        <taxon>Flavobacteriia</taxon>
        <taxon>Flavobacteriales</taxon>
        <taxon>Flavobacteriaceae</taxon>
        <taxon>Poritiphilus</taxon>
    </lineage>
</organism>
<keyword evidence="2" id="KW-0732">Signal</keyword>
<dbReference type="Gene3D" id="3.30.110.170">
    <property type="entry name" value="Protein of unknown function (DUF541), domain 1"/>
    <property type="match status" value="1"/>
</dbReference>
<feature type="chain" id="PRO_5026769981" evidence="2">
    <location>
        <begin position="20"/>
        <end position="234"/>
    </location>
</feature>
<dbReference type="EMBL" id="WXYO01000002">
    <property type="protein sequence ID" value="NAS11243.1"/>
    <property type="molecule type" value="Genomic_DNA"/>
</dbReference>
<dbReference type="PANTHER" id="PTHR34387:SF2">
    <property type="entry name" value="SLR1258 PROTEIN"/>
    <property type="match status" value="1"/>
</dbReference>
<evidence type="ECO:0000256" key="1">
    <source>
        <dbReference type="SAM" id="Coils"/>
    </source>
</evidence>
<name>A0A6L9E9C1_9FLAO</name>
<reference evidence="3 4" key="1">
    <citation type="submission" date="2020-01" db="EMBL/GenBank/DDBJ databases">
        <title>Bacteria diversity of Porities sp.</title>
        <authorList>
            <person name="Wang G."/>
        </authorList>
    </citation>
    <scope>NUCLEOTIDE SEQUENCE [LARGE SCALE GENOMIC DNA]</scope>
    <source>
        <strain evidence="3 4">R33</strain>
    </source>
</reference>
<evidence type="ECO:0000313" key="3">
    <source>
        <dbReference type="EMBL" id="NAS11243.1"/>
    </source>
</evidence>
<evidence type="ECO:0000256" key="2">
    <source>
        <dbReference type="SAM" id="SignalP"/>
    </source>
</evidence>
<dbReference type="InterPro" id="IPR007497">
    <property type="entry name" value="SIMPL/DUF541"/>
</dbReference>
<accession>A0A6L9E9C1</accession>
<comment type="caution">
    <text evidence="3">The sequence shown here is derived from an EMBL/GenBank/DDBJ whole genome shotgun (WGS) entry which is preliminary data.</text>
</comment>
<evidence type="ECO:0000313" key="4">
    <source>
        <dbReference type="Proteomes" id="UP000475249"/>
    </source>
</evidence>
<dbReference type="PANTHER" id="PTHR34387">
    <property type="entry name" value="SLR1258 PROTEIN"/>
    <property type="match status" value="1"/>
</dbReference>
<feature type="signal peptide" evidence="2">
    <location>
        <begin position="1"/>
        <end position="19"/>
    </location>
</feature>
<dbReference type="Pfam" id="PF04402">
    <property type="entry name" value="SIMPL"/>
    <property type="match status" value="1"/>
</dbReference>
<proteinExistence type="predicted"/>